<name>A0ABS8VNQ6_DATST</name>
<proteinExistence type="predicted"/>
<feature type="region of interest" description="Disordered" evidence="1">
    <location>
        <begin position="79"/>
        <end position="142"/>
    </location>
</feature>
<evidence type="ECO:0000313" key="2">
    <source>
        <dbReference type="EMBL" id="MCE0481042.1"/>
    </source>
</evidence>
<evidence type="ECO:0000313" key="3">
    <source>
        <dbReference type="Proteomes" id="UP000823775"/>
    </source>
</evidence>
<dbReference type="EMBL" id="JACEIK010005245">
    <property type="protein sequence ID" value="MCE0481042.1"/>
    <property type="molecule type" value="Genomic_DNA"/>
</dbReference>
<comment type="caution">
    <text evidence="2">The sequence shown here is derived from an EMBL/GenBank/DDBJ whole genome shotgun (WGS) entry which is preliminary data.</text>
</comment>
<protein>
    <submittedName>
        <fullName evidence="2">Uncharacterized protein</fullName>
    </submittedName>
</protein>
<dbReference type="Proteomes" id="UP000823775">
    <property type="component" value="Unassembled WGS sequence"/>
</dbReference>
<feature type="compositionally biased region" description="Basic and acidic residues" evidence="1">
    <location>
        <begin position="124"/>
        <end position="140"/>
    </location>
</feature>
<sequence length="166" mass="17778">MGAFSISGKLAFRLVLGFVRGRGRRGGWLHVRVRPEKTKRVVAGIGSAATREEVAGGFPAMVRRWFSVGSEGRNGEEVGGVGFPVVAGENEGEKRKGKGGRGAADVGREENGEEKRLAAVFRRKTGEGDGHGGEERERGGRPLALIFGERENEKMLGFWGIGGVLM</sequence>
<evidence type="ECO:0000256" key="1">
    <source>
        <dbReference type="SAM" id="MobiDB-lite"/>
    </source>
</evidence>
<organism evidence="2 3">
    <name type="scientific">Datura stramonium</name>
    <name type="common">Jimsonweed</name>
    <name type="synonym">Common thornapple</name>
    <dbReference type="NCBI Taxonomy" id="4076"/>
    <lineage>
        <taxon>Eukaryota</taxon>
        <taxon>Viridiplantae</taxon>
        <taxon>Streptophyta</taxon>
        <taxon>Embryophyta</taxon>
        <taxon>Tracheophyta</taxon>
        <taxon>Spermatophyta</taxon>
        <taxon>Magnoliopsida</taxon>
        <taxon>eudicotyledons</taxon>
        <taxon>Gunneridae</taxon>
        <taxon>Pentapetalae</taxon>
        <taxon>asterids</taxon>
        <taxon>lamiids</taxon>
        <taxon>Solanales</taxon>
        <taxon>Solanaceae</taxon>
        <taxon>Solanoideae</taxon>
        <taxon>Datureae</taxon>
        <taxon>Datura</taxon>
    </lineage>
</organism>
<feature type="compositionally biased region" description="Basic and acidic residues" evidence="1">
    <location>
        <begin position="106"/>
        <end position="117"/>
    </location>
</feature>
<accession>A0ABS8VNQ6</accession>
<gene>
    <name evidence="2" type="ORF">HAX54_038421</name>
</gene>
<feature type="non-terminal residue" evidence="2">
    <location>
        <position position="166"/>
    </location>
</feature>
<keyword evidence="3" id="KW-1185">Reference proteome</keyword>
<reference evidence="2 3" key="1">
    <citation type="journal article" date="2021" name="BMC Genomics">
        <title>Datura genome reveals duplications of psychoactive alkaloid biosynthetic genes and high mutation rate following tissue culture.</title>
        <authorList>
            <person name="Rajewski A."/>
            <person name="Carter-House D."/>
            <person name="Stajich J."/>
            <person name="Litt A."/>
        </authorList>
    </citation>
    <scope>NUCLEOTIDE SEQUENCE [LARGE SCALE GENOMIC DNA]</scope>
    <source>
        <strain evidence="2">AR-01</strain>
    </source>
</reference>